<name>C4WL14_9HYPH</name>
<comment type="caution">
    <text evidence="1">The sequence shown here is derived from an EMBL/GenBank/DDBJ whole genome shotgun (WGS) entry which is preliminary data.</text>
</comment>
<evidence type="ECO:0000313" key="2">
    <source>
        <dbReference type="Proteomes" id="UP000004386"/>
    </source>
</evidence>
<dbReference type="Proteomes" id="UP000004386">
    <property type="component" value="Unassembled WGS sequence"/>
</dbReference>
<protein>
    <submittedName>
        <fullName evidence="1">Uncharacterized protein</fullName>
    </submittedName>
</protein>
<dbReference type="EMBL" id="ACQA01000002">
    <property type="protein sequence ID" value="EEQ93548.1"/>
    <property type="molecule type" value="Genomic_DNA"/>
</dbReference>
<sequence length="47" mass="5500">MRIRALAMASTSKVAFRAPDRTVVLSTCRRFDLRYSECWQMKQCTLT</sequence>
<dbReference type="AlphaFoldDB" id="C4WL14"/>
<evidence type="ECO:0000313" key="1">
    <source>
        <dbReference type="EMBL" id="EEQ93548.1"/>
    </source>
</evidence>
<proteinExistence type="predicted"/>
<reference evidence="1 2" key="1">
    <citation type="submission" date="2009-05" db="EMBL/GenBank/DDBJ databases">
        <authorList>
            <person name="Setubal J.C."/>
            <person name="Boyle S."/>
            <person name="Crasta O.R."/>
            <person name="Gillespie J.J."/>
            <person name="Kenyon R.W."/>
            <person name="Lu J."/>
            <person name="Mane S."/>
            <person name="Nagrani S."/>
            <person name="Shallom J.M."/>
            <person name="Shallom S."/>
            <person name="Shukla M."/>
            <person name="Snyder E.E."/>
            <person name="Sobral B.W."/>
            <person name="Wattam A.R."/>
            <person name="Will R."/>
            <person name="Williams K."/>
            <person name="Yoo H."/>
            <person name="Munk C."/>
            <person name="Tapia R."/>
            <person name="Green L."/>
            <person name="Rogers Y."/>
            <person name="Detter J.C."/>
            <person name="Bruce D."/>
            <person name="Brettin T.S."/>
            <person name="Tsolis R."/>
        </authorList>
    </citation>
    <scope>NUCLEOTIDE SEQUENCE [LARGE SCALE GENOMIC DNA]</scope>
    <source>
        <strain evidence="1 2">LMG 3301</strain>
    </source>
</reference>
<organism evidence="1 2">
    <name type="scientific">Brucella intermedia LMG 3301</name>
    <dbReference type="NCBI Taxonomy" id="641118"/>
    <lineage>
        <taxon>Bacteria</taxon>
        <taxon>Pseudomonadati</taxon>
        <taxon>Pseudomonadota</taxon>
        <taxon>Alphaproteobacteria</taxon>
        <taxon>Hyphomicrobiales</taxon>
        <taxon>Brucellaceae</taxon>
        <taxon>Brucella/Ochrobactrum group</taxon>
        <taxon>Brucella</taxon>
    </lineage>
</organism>
<gene>
    <name evidence="1" type="ORF">OINT_2000707</name>
</gene>
<dbReference type="HOGENOM" id="CLU_3170910_0_0_5"/>
<accession>C4WL14</accession>